<keyword evidence="11 17" id="KW-0460">Magnesium</keyword>
<dbReference type="Pfam" id="PF00929">
    <property type="entry name" value="RNase_T"/>
    <property type="match status" value="1"/>
</dbReference>
<accession>A0A7V2T2D1</accession>
<dbReference type="SMART" id="SM00479">
    <property type="entry name" value="EXOIII"/>
    <property type="match status" value="1"/>
</dbReference>
<dbReference type="Gene3D" id="3.30.420.10">
    <property type="entry name" value="Ribonuclease H-like superfamily/Ribonuclease H"/>
    <property type="match status" value="1"/>
</dbReference>
<keyword evidence="5 18" id="KW-0548">Nucleotidyltransferase</keyword>
<evidence type="ECO:0000313" key="20">
    <source>
        <dbReference type="EMBL" id="HFC92128.1"/>
    </source>
</evidence>
<feature type="domain" description="Exonuclease" evidence="19">
    <location>
        <begin position="3"/>
        <end position="180"/>
    </location>
</feature>
<feature type="active site" description="Proton acceptor" evidence="15">
    <location>
        <position position="158"/>
    </location>
</feature>
<feature type="binding site" evidence="16">
    <location>
        <position position="58"/>
    </location>
    <ligand>
        <name>substrate</name>
    </ligand>
</feature>
<comment type="function">
    <text evidence="18">DNA polymerase III is a complex, multichain enzyme responsible for most of the replicative synthesis in bacteria. The epsilon subunit contain the editing function and is a proofreading 3'-5' exonuclease.</text>
</comment>
<dbReference type="InterPro" id="IPR012337">
    <property type="entry name" value="RNaseH-like_sf"/>
</dbReference>
<comment type="cofactor">
    <cofactor evidence="17">
        <name>Mg(2+)</name>
        <dbReference type="ChEBI" id="CHEBI:18420"/>
    </cofactor>
    <cofactor evidence="17">
        <name>Mn(2+)</name>
        <dbReference type="ChEBI" id="CHEBI:29035"/>
    </cofactor>
    <text evidence="17">Binds 2 divalent metal cations. Magnesium or manganese.</text>
</comment>
<evidence type="ECO:0000256" key="4">
    <source>
        <dbReference type="ARBA" id="ARBA00022679"/>
    </source>
</evidence>
<feature type="binding site" evidence="17">
    <location>
        <position position="8"/>
    </location>
    <ligand>
        <name>a divalent metal cation</name>
        <dbReference type="ChEBI" id="CHEBI:60240"/>
        <label>1</label>
        <note>catalytic</note>
    </ligand>
</feature>
<evidence type="ECO:0000256" key="13">
    <source>
        <dbReference type="ARBA" id="ARBA00023211"/>
    </source>
</evidence>
<comment type="subunit">
    <text evidence="18">DNA polymerase III contains a core (composed of alpha, epsilon and theta chains) that associates with a tau subunit. This core dimerizes to form the POLIII' complex. PolIII' associates with the gamma complex (composed of gamma, delta, delta', psi and chi chains) and with the beta chain to form the complete DNA polymerase III complex.</text>
</comment>
<keyword evidence="7 18" id="KW-0540">Nuclease</keyword>
<keyword evidence="12 18" id="KW-0239">DNA-directed DNA polymerase</keyword>
<feature type="binding site" evidence="16">
    <location>
        <position position="8"/>
    </location>
    <ligand>
        <name>substrate</name>
    </ligand>
</feature>
<evidence type="ECO:0000256" key="2">
    <source>
        <dbReference type="ARBA" id="ARBA00012417"/>
    </source>
</evidence>
<dbReference type="FunFam" id="3.30.420.10:FF:000012">
    <property type="entry name" value="DNA polymerase III subunit epsilon"/>
    <property type="match status" value="1"/>
</dbReference>
<dbReference type="PANTHER" id="PTHR30231">
    <property type="entry name" value="DNA POLYMERASE III SUBUNIT EPSILON"/>
    <property type="match status" value="1"/>
</dbReference>
<protein>
    <recommendedName>
        <fullName evidence="3 18">DNA polymerase III subunit epsilon</fullName>
        <ecNumber evidence="2 18">2.7.7.7</ecNumber>
    </recommendedName>
</protein>
<evidence type="ECO:0000259" key="19">
    <source>
        <dbReference type="SMART" id="SM00479"/>
    </source>
</evidence>
<evidence type="ECO:0000256" key="14">
    <source>
        <dbReference type="ARBA" id="ARBA00049244"/>
    </source>
</evidence>
<dbReference type="CDD" id="cd06131">
    <property type="entry name" value="DNA_pol_III_epsilon_Ecoli_like"/>
    <property type="match status" value="1"/>
</dbReference>
<dbReference type="EC" id="2.7.7.7" evidence="2 18"/>
<dbReference type="GO" id="GO:0008408">
    <property type="term" value="F:3'-5' exonuclease activity"/>
    <property type="evidence" value="ECO:0007669"/>
    <property type="project" value="TreeGrafter"/>
</dbReference>
<proteinExistence type="predicted"/>
<dbReference type="SUPFAM" id="SSF53098">
    <property type="entry name" value="Ribonuclease H-like"/>
    <property type="match status" value="1"/>
</dbReference>
<evidence type="ECO:0000256" key="8">
    <source>
        <dbReference type="ARBA" id="ARBA00022723"/>
    </source>
</evidence>
<dbReference type="NCBIfam" id="TIGR01406">
    <property type="entry name" value="dnaQ_proteo"/>
    <property type="match status" value="1"/>
</dbReference>
<dbReference type="Proteomes" id="UP000885750">
    <property type="component" value="Unassembled WGS sequence"/>
</dbReference>
<evidence type="ECO:0000256" key="12">
    <source>
        <dbReference type="ARBA" id="ARBA00022932"/>
    </source>
</evidence>
<dbReference type="InterPro" id="IPR013520">
    <property type="entry name" value="Ribonucl_H"/>
</dbReference>
<evidence type="ECO:0000256" key="18">
    <source>
        <dbReference type="RuleBase" id="RU364087"/>
    </source>
</evidence>
<evidence type="ECO:0000256" key="15">
    <source>
        <dbReference type="PIRSR" id="PIRSR606309-1"/>
    </source>
</evidence>
<dbReference type="InterPro" id="IPR006054">
    <property type="entry name" value="DnaQ"/>
</dbReference>
<dbReference type="InterPro" id="IPR036397">
    <property type="entry name" value="RNaseH_sf"/>
</dbReference>
<comment type="cofactor">
    <cofactor evidence="1 18">
        <name>Mn(2+)</name>
        <dbReference type="ChEBI" id="CHEBI:29035"/>
    </cofactor>
</comment>
<dbReference type="GO" id="GO:0045004">
    <property type="term" value="P:DNA replication proofreading"/>
    <property type="evidence" value="ECO:0007669"/>
    <property type="project" value="TreeGrafter"/>
</dbReference>
<evidence type="ECO:0000256" key="16">
    <source>
        <dbReference type="PIRSR" id="PIRSR606309-2"/>
    </source>
</evidence>
<dbReference type="InterPro" id="IPR006309">
    <property type="entry name" value="DnaQ_proteo"/>
</dbReference>
<evidence type="ECO:0000256" key="3">
    <source>
        <dbReference type="ARBA" id="ARBA00020352"/>
    </source>
</evidence>
<dbReference type="GO" id="GO:0046872">
    <property type="term" value="F:metal ion binding"/>
    <property type="evidence" value="ECO:0007669"/>
    <property type="project" value="UniProtKB-KW"/>
</dbReference>
<evidence type="ECO:0000256" key="1">
    <source>
        <dbReference type="ARBA" id="ARBA00001936"/>
    </source>
</evidence>
<comment type="caution">
    <text evidence="20">The sequence shown here is derived from an EMBL/GenBank/DDBJ whole genome shotgun (WGS) entry which is preliminary data.</text>
</comment>
<dbReference type="GO" id="GO:0003887">
    <property type="term" value="F:DNA-directed DNA polymerase activity"/>
    <property type="evidence" value="ECO:0007669"/>
    <property type="project" value="UniProtKB-KW"/>
</dbReference>
<reference evidence="20" key="1">
    <citation type="journal article" date="2020" name="mSystems">
        <title>Genome- and Community-Level Interaction Insights into Carbon Utilization and Element Cycling Functions of Hydrothermarchaeota in Hydrothermal Sediment.</title>
        <authorList>
            <person name="Zhou Z."/>
            <person name="Liu Y."/>
            <person name="Xu W."/>
            <person name="Pan J."/>
            <person name="Luo Z.H."/>
            <person name="Li M."/>
        </authorList>
    </citation>
    <scope>NUCLEOTIDE SEQUENCE [LARGE SCALE GENOMIC DNA]</scope>
    <source>
        <strain evidence="20">HyVt-493</strain>
    </source>
</reference>
<evidence type="ECO:0000256" key="6">
    <source>
        <dbReference type="ARBA" id="ARBA00022705"/>
    </source>
</evidence>
<keyword evidence="9 18" id="KW-0378">Hydrolase</keyword>
<comment type="catalytic activity">
    <reaction evidence="14 18">
        <text>DNA(n) + a 2'-deoxyribonucleoside 5'-triphosphate = DNA(n+1) + diphosphate</text>
        <dbReference type="Rhea" id="RHEA:22508"/>
        <dbReference type="Rhea" id="RHEA-COMP:17339"/>
        <dbReference type="Rhea" id="RHEA-COMP:17340"/>
        <dbReference type="ChEBI" id="CHEBI:33019"/>
        <dbReference type="ChEBI" id="CHEBI:61560"/>
        <dbReference type="ChEBI" id="CHEBI:173112"/>
        <dbReference type="EC" id="2.7.7.7"/>
    </reaction>
</comment>
<dbReference type="EMBL" id="DRMS01000188">
    <property type="protein sequence ID" value="HFC92128.1"/>
    <property type="molecule type" value="Genomic_DNA"/>
</dbReference>
<keyword evidence="13 17" id="KW-0464">Manganese</keyword>
<dbReference type="NCBIfam" id="NF004316">
    <property type="entry name" value="PRK05711.1"/>
    <property type="match status" value="1"/>
</dbReference>
<feature type="binding site" evidence="17">
    <location>
        <position position="10"/>
    </location>
    <ligand>
        <name>a divalent metal cation</name>
        <dbReference type="ChEBI" id="CHEBI:60240"/>
        <label>1</label>
        <note>catalytic</note>
    </ligand>
</feature>
<gene>
    <name evidence="18" type="primary">dnaQ</name>
    <name evidence="20" type="ORF">ENJ51_04875</name>
</gene>
<dbReference type="GO" id="GO:0005829">
    <property type="term" value="C:cytosol"/>
    <property type="evidence" value="ECO:0007669"/>
    <property type="project" value="TreeGrafter"/>
</dbReference>
<dbReference type="NCBIfam" id="TIGR00573">
    <property type="entry name" value="dnaq"/>
    <property type="match status" value="1"/>
</dbReference>
<evidence type="ECO:0000256" key="9">
    <source>
        <dbReference type="ARBA" id="ARBA00022801"/>
    </source>
</evidence>
<feature type="binding site" evidence="17">
    <location>
        <position position="163"/>
    </location>
    <ligand>
        <name>a divalent metal cation</name>
        <dbReference type="ChEBI" id="CHEBI:60240"/>
        <label>1</label>
        <note>catalytic</note>
    </ligand>
</feature>
<dbReference type="GO" id="GO:0003677">
    <property type="term" value="F:DNA binding"/>
    <property type="evidence" value="ECO:0007669"/>
    <property type="project" value="InterPro"/>
</dbReference>
<name>A0A7V2T2D1_LEUMU</name>
<feature type="binding site" evidence="16">
    <location>
        <position position="10"/>
    </location>
    <ligand>
        <name>substrate</name>
    </ligand>
</feature>
<dbReference type="PANTHER" id="PTHR30231:SF41">
    <property type="entry name" value="DNA POLYMERASE III SUBUNIT EPSILON"/>
    <property type="match status" value="1"/>
</dbReference>
<keyword evidence="8 17" id="KW-0479">Metal-binding</keyword>
<sequence>MSRQILLDTETTGLETRDGHRIIEIGCVEMIDRKMTGNDYHQYIQPNREIDAEALAVHGITPEFLADKPNFEKITAEFIEYIKGAELIIHNAPFDVGFLDYEIDLHNQKTGDNYPHLDELCTITDSLVMARDLHPGQRNSLDALCKRYEINNAHRTLHGALLDSEILGDVYLAMTGGQTTLSLSSSQNSGSDNAGSSGFRRVHVDNDALKVIKANDNEEATHIERMMDIEKISGKDSWKTLF</sequence>
<feature type="binding site" evidence="16">
    <location>
        <position position="163"/>
    </location>
    <ligand>
        <name>substrate</name>
    </ligand>
</feature>
<organism evidence="20">
    <name type="scientific">Leucothrix mucor</name>
    <dbReference type="NCBI Taxonomy" id="45248"/>
    <lineage>
        <taxon>Bacteria</taxon>
        <taxon>Pseudomonadati</taxon>
        <taxon>Pseudomonadota</taxon>
        <taxon>Gammaproteobacteria</taxon>
        <taxon>Thiotrichales</taxon>
        <taxon>Thiotrichaceae</taxon>
        <taxon>Leucothrix</taxon>
    </lineage>
</organism>
<evidence type="ECO:0000256" key="17">
    <source>
        <dbReference type="PIRSR" id="PIRSR606309-3"/>
    </source>
</evidence>
<dbReference type="AlphaFoldDB" id="A0A7V2T2D1"/>
<evidence type="ECO:0000256" key="7">
    <source>
        <dbReference type="ARBA" id="ARBA00022722"/>
    </source>
</evidence>
<keyword evidence="6 18" id="KW-0235">DNA replication</keyword>
<keyword evidence="4 18" id="KW-0808">Transferase</keyword>
<keyword evidence="10 18" id="KW-0269">Exonuclease</keyword>
<evidence type="ECO:0000256" key="10">
    <source>
        <dbReference type="ARBA" id="ARBA00022839"/>
    </source>
</evidence>
<evidence type="ECO:0000256" key="5">
    <source>
        <dbReference type="ARBA" id="ARBA00022695"/>
    </source>
</evidence>
<feature type="binding site" evidence="16">
    <location>
        <position position="53"/>
    </location>
    <ligand>
        <name>substrate</name>
    </ligand>
</feature>
<evidence type="ECO:0000256" key="11">
    <source>
        <dbReference type="ARBA" id="ARBA00022842"/>
    </source>
</evidence>